<accession>A0ABP0S726</accession>
<evidence type="ECO:0000313" key="2">
    <source>
        <dbReference type="Proteomes" id="UP001642464"/>
    </source>
</evidence>
<keyword evidence="2" id="KW-1185">Reference proteome</keyword>
<name>A0ABP0S726_9DINO</name>
<protein>
    <submittedName>
        <fullName evidence="1">Uncharacterized protein</fullName>
    </submittedName>
</protein>
<dbReference type="Proteomes" id="UP001642464">
    <property type="component" value="Unassembled WGS sequence"/>
</dbReference>
<proteinExistence type="predicted"/>
<dbReference type="EMBL" id="CAXAMM010043029">
    <property type="protein sequence ID" value="CAK9108175.1"/>
    <property type="molecule type" value="Genomic_DNA"/>
</dbReference>
<evidence type="ECO:0000313" key="1">
    <source>
        <dbReference type="EMBL" id="CAK9108175.1"/>
    </source>
</evidence>
<sequence>MQSAKFSVKGCMLENVPTRETFFATSQDCKLFRAWFDDYKAEEDQDEARTSAIVAVKSGGALGGTIAYFGDVNAEDETQTLMLKLLAESPISVSIPEGTDGTRMTQTVR</sequence>
<reference evidence="1 2" key="1">
    <citation type="submission" date="2024-02" db="EMBL/GenBank/DDBJ databases">
        <authorList>
            <person name="Chen Y."/>
            <person name="Shah S."/>
            <person name="Dougan E. K."/>
            <person name="Thang M."/>
            <person name="Chan C."/>
        </authorList>
    </citation>
    <scope>NUCLEOTIDE SEQUENCE [LARGE SCALE GENOMIC DNA]</scope>
</reference>
<organism evidence="1 2">
    <name type="scientific">Durusdinium trenchii</name>
    <dbReference type="NCBI Taxonomy" id="1381693"/>
    <lineage>
        <taxon>Eukaryota</taxon>
        <taxon>Sar</taxon>
        <taxon>Alveolata</taxon>
        <taxon>Dinophyceae</taxon>
        <taxon>Suessiales</taxon>
        <taxon>Symbiodiniaceae</taxon>
        <taxon>Durusdinium</taxon>
    </lineage>
</organism>
<comment type="caution">
    <text evidence="1">The sequence shown here is derived from an EMBL/GenBank/DDBJ whole genome shotgun (WGS) entry which is preliminary data.</text>
</comment>
<gene>
    <name evidence="1" type="ORF">SCF082_LOCUS50327</name>
</gene>